<protein>
    <submittedName>
        <fullName evidence="2">Prophage antirepressor</fullName>
    </submittedName>
</protein>
<organism evidence="2 3">
    <name type="scientific">Thiothrix eikelboomii</name>
    <dbReference type="NCBI Taxonomy" id="92487"/>
    <lineage>
        <taxon>Bacteria</taxon>
        <taxon>Pseudomonadati</taxon>
        <taxon>Pseudomonadota</taxon>
        <taxon>Gammaproteobacteria</taxon>
        <taxon>Thiotrichales</taxon>
        <taxon>Thiotrichaceae</taxon>
        <taxon>Thiothrix</taxon>
    </lineage>
</organism>
<proteinExistence type="predicted"/>
<dbReference type="SMART" id="SM01040">
    <property type="entry name" value="Bro-N"/>
    <property type="match status" value="1"/>
</dbReference>
<dbReference type="AlphaFoldDB" id="A0A1T4W4S8"/>
<keyword evidence="3" id="KW-1185">Reference proteome</keyword>
<evidence type="ECO:0000313" key="2">
    <source>
        <dbReference type="EMBL" id="SKA72270.1"/>
    </source>
</evidence>
<name>A0A1T4W4S8_9GAMM</name>
<dbReference type="OrthoDB" id="1042522at2"/>
<evidence type="ECO:0000313" key="3">
    <source>
        <dbReference type="Proteomes" id="UP000190460"/>
    </source>
</evidence>
<evidence type="ECO:0000259" key="1">
    <source>
        <dbReference type="PROSITE" id="PS51750"/>
    </source>
</evidence>
<dbReference type="PROSITE" id="PS51750">
    <property type="entry name" value="BRO_N"/>
    <property type="match status" value="1"/>
</dbReference>
<accession>A0A1T4W4S8</accession>
<dbReference type="Proteomes" id="UP000190460">
    <property type="component" value="Unassembled WGS sequence"/>
</dbReference>
<feature type="domain" description="Bro-N" evidence="1">
    <location>
        <begin position="12"/>
        <end position="119"/>
    </location>
</feature>
<sequence length="255" mass="29042">MQNVTITISTQPAEINPANTFNFNGNAIRIITIDNEPWFAVADVCDVLGYANSRKALADHCRTSGVTKRDISSGGQMRAITFINEGNLYRLIIKSRKPEAEKFESWVCDEVLPSIRKTGSYISAPMTAPQTISTKQYQELEHIVDIMANVMNALPQAKKHLWNIIRFETNVENVGKLPVSEYHRAKALLTDMHEQVFHDLKPFLQSIVSDYLRNHLGRGIPSTSELKKQWYSEYQTGLPQPLNWKEVTKQLETHQ</sequence>
<dbReference type="InterPro" id="IPR003497">
    <property type="entry name" value="BRO_N_domain"/>
</dbReference>
<dbReference type="PANTHER" id="PTHR36180:SF2">
    <property type="entry name" value="BRO FAMILY PROTEIN"/>
    <property type="match status" value="1"/>
</dbReference>
<dbReference type="EMBL" id="FUYB01000003">
    <property type="protein sequence ID" value="SKA72270.1"/>
    <property type="molecule type" value="Genomic_DNA"/>
</dbReference>
<dbReference type="PANTHER" id="PTHR36180">
    <property type="entry name" value="DNA-BINDING PROTEIN-RELATED-RELATED"/>
    <property type="match status" value="1"/>
</dbReference>
<reference evidence="2 3" key="1">
    <citation type="submission" date="2017-02" db="EMBL/GenBank/DDBJ databases">
        <authorList>
            <person name="Peterson S.W."/>
        </authorList>
    </citation>
    <scope>NUCLEOTIDE SEQUENCE [LARGE SCALE GENOMIC DNA]</scope>
    <source>
        <strain evidence="2 3">ATCC 49788</strain>
    </source>
</reference>
<gene>
    <name evidence="2" type="ORF">SAMN02745130_01018</name>
</gene>
<dbReference type="STRING" id="92487.SAMN02745130_01018"/>
<dbReference type="RefSeq" id="WP_078921505.1">
    <property type="nucleotide sequence ID" value="NZ_FUYB01000003.1"/>
</dbReference>
<dbReference type="Pfam" id="PF02498">
    <property type="entry name" value="Bro-N"/>
    <property type="match status" value="1"/>
</dbReference>